<dbReference type="InterPro" id="IPR011990">
    <property type="entry name" value="TPR-like_helical_dom_sf"/>
</dbReference>
<dbReference type="EMBL" id="CM017882">
    <property type="protein sequence ID" value="KAG1363817.1"/>
    <property type="molecule type" value="Genomic_DNA"/>
</dbReference>
<proteinExistence type="predicted"/>
<evidence type="ECO:0000256" key="2">
    <source>
        <dbReference type="PROSITE-ProRule" id="PRU00708"/>
    </source>
</evidence>
<dbReference type="Gene3D" id="1.25.40.10">
    <property type="entry name" value="Tetratricopeptide repeat domain"/>
    <property type="match status" value="1"/>
</dbReference>
<name>A0A8K0N9I8_COCNU</name>
<dbReference type="AlphaFoldDB" id="A0A8K0N9I8"/>
<dbReference type="InterPro" id="IPR046960">
    <property type="entry name" value="PPR_At4g14850-like_plant"/>
</dbReference>
<dbReference type="OrthoDB" id="1936721at2759"/>
<evidence type="ECO:0000313" key="3">
    <source>
        <dbReference type="EMBL" id="KAG1363817.1"/>
    </source>
</evidence>
<dbReference type="InterPro" id="IPR002885">
    <property type="entry name" value="PPR_rpt"/>
</dbReference>
<dbReference type="PANTHER" id="PTHR47926:SF543">
    <property type="entry name" value="(WILD MALAYSIAN BANANA) HYPOTHETICAL PROTEIN"/>
    <property type="match status" value="1"/>
</dbReference>
<organism evidence="3 4">
    <name type="scientific">Cocos nucifera</name>
    <name type="common">Coconut palm</name>
    <dbReference type="NCBI Taxonomy" id="13894"/>
    <lineage>
        <taxon>Eukaryota</taxon>
        <taxon>Viridiplantae</taxon>
        <taxon>Streptophyta</taxon>
        <taxon>Embryophyta</taxon>
        <taxon>Tracheophyta</taxon>
        <taxon>Spermatophyta</taxon>
        <taxon>Magnoliopsida</taxon>
        <taxon>Liliopsida</taxon>
        <taxon>Arecaceae</taxon>
        <taxon>Arecoideae</taxon>
        <taxon>Cocoseae</taxon>
        <taxon>Attaleinae</taxon>
        <taxon>Cocos</taxon>
    </lineage>
</organism>
<reference evidence="3" key="2">
    <citation type="submission" date="2019-07" db="EMBL/GenBank/DDBJ databases">
        <authorList>
            <person name="Yang Y."/>
            <person name="Bocs S."/>
            <person name="Baudouin L."/>
        </authorList>
    </citation>
    <scope>NUCLEOTIDE SEQUENCE</scope>
    <source>
        <tissue evidence="3">Spear leaf of Hainan Tall coconut</tissue>
    </source>
</reference>
<comment type="caution">
    <text evidence="3">The sequence shown here is derived from an EMBL/GenBank/DDBJ whole genome shotgun (WGS) entry which is preliminary data.</text>
</comment>
<evidence type="ECO:0000313" key="4">
    <source>
        <dbReference type="Proteomes" id="UP000797356"/>
    </source>
</evidence>
<feature type="repeat" description="PPR" evidence="2">
    <location>
        <begin position="24"/>
        <end position="58"/>
    </location>
</feature>
<protein>
    <submittedName>
        <fullName evidence="3">Putative Pentatricopeptide repeat-containing protein</fullName>
    </submittedName>
</protein>
<evidence type="ECO:0000256" key="1">
    <source>
        <dbReference type="ARBA" id="ARBA00022737"/>
    </source>
</evidence>
<sequence>MDMHARCGSVDDSYALFKRMDVKSIASWNAMVLGLAPHRNGRKAPDLFKNMSSKGMQPDKITFIGVLSTRSHSGLVSEAYGYVDSMHWSNIIHDMEHHSRMIDVLGSQI</sequence>
<dbReference type="Proteomes" id="UP000797356">
    <property type="component" value="Chromosome 11"/>
</dbReference>
<keyword evidence="4" id="KW-1185">Reference proteome</keyword>
<gene>
    <name evidence="3" type="ORF">COCNU_11G006440</name>
</gene>
<dbReference type="PANTHER" id="PTHR47926">
    <property type="entry name" value="PENTATRICOPEPTIDE REPEAT-CONTAINING PROTEIN"/>
    <property type="match status" value="1"/>
</dbReference>
<keyword evidence="1" id="KW-0677">Repeat</keyword>
<accession>A0A8K0N9I8</accession>
<dbReference type="Pfam" id="PF01535">
    <property type="entry name" value="PPR"/>
    <property type="match status" value="1"/>
</dbReference>
<dbReference type="Pfam" id="PF13041">
    <property type="entry name" value="PPR_2"/>
    <property type="match status" value="1"/>
</dbReference>
<reference evidence="3" key="1">
    <citation type="journal article" date="2017" name="Gigascience">
        <title>The genome draft of coconut (Cocos nucifera).</title>
        <authorList>
            <person name="Xiao Y."/>
            <person name="Xu P."/>
            <person name="Fan H."/>
            <person name="Baudouin L."/>
            <person name="Xia W."/>
            <person name="Bocs S."/>
            <person name="Xu J."/>
            <person name="Li Q."/>
            <person name="Guo A."/>
            <person name="Zhou L."/>
            <person name="Li J."/>
            <person name="Wu Y."/>
            <person name="Ma Z."/>
            <person name="Armero A."/>
            <person name="Issali A.E."/>
            <person name="Liu N."/>
            <person name="Peng M."/>
            <person name="Yang Y."/>
        </authorList>
    </citation>
    <scope>NUCLEOTIDE SEQUENCE</scope>
    <source>
        <tissue evidence="3">Spear leaf of Hainan Tall coconut</tissue>
    </source>
</reference>
<dbReference type="NCBIfam" id="TIGR00756">
    <property type="entry name" value="PPR"/>
    <property type="match status" value="1"/>
</dbReference>
<dbReference type="GO" id="GO:0009451">
    <property type="term" value="P:RNA modification"/>
    <property type="evidence" value="ECO:0007669"/>
    <property type="project" value="InterPro"/>
</dbReference>
<dbReference type="GO" id="GO:0003723">
    <property type="term" value="F:RNA binding"/>
    <property type="evidence" value="ECO:0007669"/>
    <property type="project" value="InterPro"/>
</dbReference>
<dbReference type="PROSITE" id="PS51375">
    <property type="entry name" value="PPR"/>
    <property type="match status" value="1"/>
</dbReference>